<evidence type="ECO:0000259" key="3">
    <source>
        <dbReference type="Pfam" id="PF10081"/>
    </source>
</evidence>
<evidence type="ECO:0000256" key="1">
    <source>
        <dbReference type="SAM" id="MobiDB-lite"/>
    </source>
</evidence>
<reference evidence="5 6" key="1">
    <citation type="submission" date="2021-11" db="EMBL/GenBank/DDBJ databases">
        <title>Draft genome sequence of Actinomycetospora sp. SF1 isolated from the rhizosphere soil.</title>
        <authorList>
            <person name="Duangmal K."/>
            <person name="Chantavorakit T."/>
        </authorList>
    </citation>
    <scope>NUCLEOTIDE SEQUENCE [LARGE SCALE GENOMIC DNA]</scope>
    <source>
        <strain evidence="5 6">TBRC 5722</strain>
    </source>
</reference>
<sequence length="558" mass="59029">MPEAPVLRPTLPDPTPPPAPRRRPLLHPGGLLVGTALGTLALTPGLIPRTGLFQGLISGVMLAAGYLIGVLLGLLIRPLSRRTGRRLNGAAWTLLVVVALIAWAVMGYLGFRWQTEQAALLGIPAPQLTDWLLAAPVALGVLVVLLLLVRGVRALPRWPRRLLGVVGVVVVAAVVISLTGIGGLNPVRSLLDRAFAVQNEGVFGGATQPSDPLRSGSPASLVSWDSLGRGGRTFVTSTPSPTDLGRASGHPAVDPIRVYVGLGASEDAAQRARLAVGELQRTGAFTRPVIAVVTTTGTGFADAEAMNALELAWGGNTALVTSQYSLLPSGLSFLLDGDRVRDAGTTMFDAVRAAVDALPPGQPRPKVVAFGESLGSLGSQAAFPSVDDVRARSDGALWNGPPNSSPLWHGLVARRDAGSPEVRPVVEGGRTVRFGGGSVSSHLTSAPPGPWPDPRVVYLQHASDPVVWWSPELLWSRPDWLAEPRGEDVLPNVDWYPLVTFWQVTMDMIRAQTVPFGHGHNYGPESLDAWMDIVPPPGWTPADTARVHAVQEVPDPTR</sequence>
<keyword evidence="2" id="KW-0812">Transmembrane</keyword>
<dbReference type="Proteomes" id="UP001199469">
    <property type="component" value="Unassembled WGS sequence"/>
</dbReference>
<dbReference type="EMBL" id="JAJNDB010000006">
    <property type="protein sequence ID" value="MCD2196834.1"/>
    <property type="molecule type" value="Genomic_DNA"/>
</dbReference>
<organism evidence="5 6">
    <name type="scientific">Actinomycetospora endophytica</name>
    <dbReference type="NCBI Taxonomy" id="2291215"/>
    <lineage>
        <taxon>Bacteria</taxon>
        <taxon>Bacillati</taxon>
        <taxon>Actinomycetota</taxon>
        <taxon>Actinomycetes</taxon>
        <taxon>Pseudonocardiales</taxon>
        <taxon>Pseudonocardiaceae</taxon>
        <taxon>Actinomycetospora</taxon>
    </lineage>
</organism>
<keyword evidence="5" id="KW-0378">Hydrolase</keyword>
<name>A0ABS8PFB8_9PSEU</name>
<proteinExistence type="predicted"/>
<keyword evidence="2" id="KW-0472">Membrane</keyword>
<keyword evidence="6" id="KW-1185">Reference proteome</keyword>
<protein>
    <submittedName>
        <fullName evidence="5">Alpha/beta hydrolase</fullName>
    </submittedName>
</protein>
<dbReference type="GO" id="GO:0016787">
    <property type="term" value="F:hydrolase activity"/>
    <property type="evidence" value="ECO:0007669"/>
    <property type="project" value="UniProtKB-KW"/>
</dbReference>
<gene>
    <name evidence="5" type="ORF">LQ327_26025</name>
</gene>
<feature type="domain" description="Alpha/beta-hydrolase N-terminal" evidence="4">
    <location>
        <begin position="42"/>
        <end position="239"/>
    </location>
</feature>
<feature type="region of interest" description="Disordered" evidence="1">
    <location>
        <begin position="1"/>
        <end position="24"/>
    </location>
</feature>
<keyword evidence="2" id="KW-1133">Transmembrane helix</keyword>
<evidence type="ECO:0000256" key="2">
    <source>
        <dbReference type="SAM" id="Phobius"/>
    </source>
</evidence>
<feature type="transmembrane region" description="Helical" evidence="2">
    <location>
        <begin position="131"/>
        <end position="150"/>
    </location>
</feature>
<evidence type="ECO:0000259" key="4">
    <source>
        <dbReference type="Pfam" id="PF15420"/>
    </source>
</evidence>
<comment type="caution">
    <text evidence="5">The sequence shown here is derived from an EMBL/GenBank/DDBJ whole genome shotgun (WGS) entry which is preliminary data.</text>
</comment>
<dbReference type="InterPro" id="IPR027788">
    <property type="entry name" value="Alpha/beta-hydrolase_N_dom"/>
</dbReference>
<dbReference type="Pfam" id="PF15420">
    <property type="entry name" value="Abhydrolase_9_N"/>
    <property type="match status" value="1"/>
</dbReference>
<evidence type="ECO:0000313" key="5">
    <source>
        <dbReference type="EMBL" id="MCD2196834.1"/>
    </source>
</evidence>
<feature type="compositionally biased region" description="Low complexity" evidence="1">
    <location>
        <begin position="1"/>
        <end position="10"/>
    </location>
</feature>
<dbReference type="RefSeq" id="WP_230738706.1">
    <property type="nucleotide sequence ID" value="NZ_JAJNDB010000006.1"/>
</dbReference>
<feature type="transmembrane region" description="Helical" evidence="2">
    <location>
        <begin position="87"/>
        <end position="111"/>
    </location>
</feature>
<feature type="transmembrane region" description="Helical" evidence="2">
    <location>
        <begin position="162"/>
        <end position="184"/>
    </location>
</feature>
<accession>A0ABS8PFB8</accession>
<feature type="transmembrane region" description="Helical" evidence="2">
    <location>
        <begin position="53"/>
        <end position="75"/>
    </location>
</feature>
<dbReference type="InterPro" id="IPR027787">
    <property type="entry name" value="Alpha/beta-hydrolase_catalytic"/>
</dbReference>
<feature type="transmembrane region" description="Helical" evidence="2">
    <location>
        <begin position="25"/>
        <end position="47"/>
    </location>
</feature>
<dbReference type="Pfam" id="PF10081">
    <property type="entry name" value="Abhydrolase_9"/>
    <property type="match status" value="1"/>
</dbReference>
<evidence type="ECO:0000313" key="6">
    <source>
        <dbReference type="Proteomes" id="UP001199469"/>
    </source>
</evidence>
<feature type="domain" description="Alpha/beta-hydrolase catalytic" evidence="3">
    <location>
        <begin position="256"/>
        <end position="547"/>
    </location>
</feature>